<dbReference type="PANTHER" id="PTHR21581">
    <property type="entry name" value="D-ALANYL-D-ALANINE CARBOXYPEPTIDASE"/>
    <property type="match status" value="1"/>
</dbReference>
<evidence type="ECO:0000256" key="2">
    <source>
        <dbReference type="ARBA" id="ARBA00004752"/>
    </source>
</evidence>
<keyword evidence="5 18" id="KW-0121">Carboxypeptidase</keyword>
<dbReference type="GO" id="GO:0009002">
    <property type="term" value="F:serine-type D-Ala-D-Ala carboxypeptidase activity"/>
    <property type="evidence" value="ECO:0007669"/>
    <property type="project" value="UniProtKB-EC"/>
</dbReference>
<comment type="function">
    <text evidence="1">Removes C-terminal D-alanyl residues from sugar-peptide cell wall precursors.</text>
</comment>
<dbReference type="InterPro" id="IPR012907">
    <property type="entry name" value="Peptidase_S11_C"/>
</dbReference>
<comment type="similarity">
    <text evidence="3 15">Belongs to the peptidase S11 family.</text>
</comment>
<keyword evidence="6" id="KW-0645">Protease</keyword>
<dbReference type="Gene3D" id="3.40.710.10">
    <property type="entry name" value="DD-peptidase/beta-lactamase superfamily"/>
    <property type="match status" value="1"/>
</dbReference>
<dbReference type="EC" id="3.4.16.4" evidence="4"/>
<evidence type="ECO:0000256" key="7">
    <source>
        <dbReference type="ARBA" id="ARBA00022729"/>
    </source>
</evidence>
<evidence type="ECO:0000256" key="1">
    <source>
        <dbReference type="ARBA" id="ARBA00003217"/>
    </source>
</evidence>
<dbReference type="SMART" id="SM00936">
    <property type="entry name" value="PBP5_C"/>
    <property type="match status" value="1"/>
</dbReference>
<evidence type="ECO:0000313" key="19">
    <source>
        <dbReference type="Proteomes" id="UP000050482"/>
    </source>
</evidence>
<keyword evidence="9" id="KW-0133">Cell shape</keyword>
<feature type="region of interest" description="Disordered" evidence="16">
    <location>
        <begin position="1"/>
        <end position="22"/>
    </location>
</feature>
<reference evidence="18 19" key="1">
    <citation type="submission" date="2015-09" db="EMBL/GenBank/DDBJ databases">
        <title>Draft genome sequence of Alicyclobacillus ferrooxydans DSM 22381.</title>
        <authorList>
            <person name="Hemp J."/>
        </authorList>
    </citation>
    <scope>NUCLEOTIDE SEQUENCE [LARGE SCALE GENOMIC DNA]</scope>
    <source>
        <strain evidence="18 19">TC-34</strain>
    </source>
</reference>
<dbReference type="SUPFAM" id="SSF56601">
    <property type="entry name" value="beta-lactamase/transpeptidase-like"/>
    <property type="match status" value="1"/>
</dbReference>
<dbReference type="InterPro" id="IPR012338">
    <property type="entry name" value="Beta-lactam/transpept-like"/>
</dbReference>
<dbReference type="Pfam" id="PF07943">
    <property type="entry name" value="PBP5_C"/>
    <property type="match status" value="1"/>
</dbReference>
<keyword evidence="11" id="KW-0961">Cell wall biogenesis/degradation</keyword>
<comment type="catalytic activity">
    <reaction evidence="12">
        <text>Preferential cleavage: (Ac)2-L-Lys-D-Ala-|-D-Ala. Also transpeptidation of peptidyl-alanyl moieties that are N-acyl substituents of D-alanine.</text>
        <dbReference type="EC" id="3.4.16.4"/>
    </reaction>
</comment>
<evidence type="ECO:0000256" key="12">
    <source>
        <dbReference type="ARBA" id="ARBA00034000"/>
    </source>
</evidence>
<dbReference type="GO" id="GO:0006508">
    <property type="term" value="P:proteolysis"/>
    <property type="evidence" value="ECO:0007669"/>
    <property type="project" value="UniProtKB-KW"/>
</dbReference>
<evidence type="ECO:0000256" key="6">
    <source>
        <dbReference type="ARBA" id="ARBA00022670"/>
    </source>
</evidence>
<dbReference type="SUPFAM" id="SSF69189">
    <property type="entry name" value="Penicillin-binding protein associated domain"/>
    <property type="match status" value="1"/>
</dbReference>
<dbReference type="Pfam" id="PF00768">
    <property type="entry name" value="Peptidase_S11"/>
    <property type="match status" value="1"/>
</dbReference>
<evidence type="ECO:0000256" key="8">
    <source>
        <dbReference type="ARBA" id="ARBA00022801"/>
    </source>
</evidence>
<organism evidence="18 19">
    <name type="scientific">Alicyclobacillus ferrooxydans</name>
    <dbReference type="NCBI Taxonomy" id="471514"/>
    <lineage>
        <taxon>Bacteria</taxon>
        <taxon>Bacillati</taxon>
        <taxon>Bacillota</taxon>
        <taxon>Bacilli</taxon>
        <taxon>Bacillales</taxon>
        <taxon>Alicyclobacillaceae</taxon>
        <taxon>Alicyclobacillus</taxon>
    </lineage>
</organism>
<sequence>MPNVEFHVTTDKPDSDDGESTPELASQARSAVVMDFSTGNVLFEKDAHEKLPLASVTKVMTMLLIMEALDSGQIRLTDKVKTSEHAAKMGGSQVFLEPGETMTVNDMLKAIAMASANDACAAMAEHLAGTESRFVQKMNQRAKELGMDDTHFVNSNGLPEPNHYSSAHDIAIMSRELLKHSEITKYTSKYSDYLRQDTEHPFWLVNTNKLVRYYDGVDGLKTGYTSESKYCLSATAKRDGFRVIAVVMGEPKSTIRNHEVSELLNWSFAEYQSRVLYPAGATVKEVEISHGVPEQVPLQTKDTLGVVIHKGEKPEFHTSIQLNDKKLHPPLKKGEVVGQISVTRDGEAVASVPLVVTQDVAKAGFLQSFGRTVRKIITFGQA</sequence>
<keyword evidence="10" id="KW-0573">Peptidoglycan synthesis</keyword>
<dbReference type="AlphaFoldDB" id="A0A0P9CD11"/>
<evidence type="ECO:0000256" key="9">
    <source>
        <dbReference type="ARBA" id="ARBA00022960"/>
    </source>
</evidence>
<dbReference type="PATRIC" id="fig|471514.4.peg.775"/>
<comment type="caution">
    <text evidence="18">The sequence shown here is derived from an EMBL/GenBank/DDBJ whole genome shotgun (WGS) entry which is preliminary data.</text>
</comment>
<dbReference type="UniPathway" id="UPA00219"/>
<dbReference type="STRING" id="471514.AN477_11970"/>
<dbReference type="PANTHER" id="PTHR21581:SF6">
    <property type="entry name" value="TRAFFICKING PROTEIN PARTICLE COMPLEX SUBUNIT 12"/>
    <property type="match status" value="1"/>
</dbReference>
<evidence type="ECO:0000313" key="18">
    <source>
        <dbReference type="EMBL" id="KPV43576.1"/>
    </source>
</evidence>
<protein>
    <recommendedName>
        <fullName evidence="4">serine-type D-Ala-D-Ala carboxypeptidase</fullName>
        <ecNumber evidence="4">3.4.16.4</ecNumber>
    </recommendedName>
</protein>
<name>A0A0P9CD11_9BACL</name>
<keyword evidence="8" id="KW-0378">Hydrolase</keyword>
<keyword evidence="19" id="KW-1185">Reference proteome</keyword>
<feature type="active site" description="Proton acceptor" evidence="13">
    <location>
        <position position="58"/>
    </location>
</feature>
<evidence type="ECO:0000259" key="17">
    <source>
        <dbReference type="SMART" id="SM00936"/>
    </source>
</evidence>
<gene>
    <name evidence="18" type="ORF">AN477_11970</name>
</gene>
<dbReference type="GO" id="GO:0071555">
    <property type="term" value="P:cell wall organization"/>
    <property type="evidence" value="ECO:0007669"/>
    <property type="project" value="UniProtKB-KW"/>
</dbReference>
<evidence type="ECO:0000256" key="4">
    <source>
        <dbReference type="ARBA" id="ARBA00012448"/>
    </source>
</evidence>
<feature type="active site" description="Acyl-ester intermediate" evidence="13">
    <location>
        <position position="55"/>
    </location>
</feature>
<evidence type="ECO:0000256" key="10">
    <source>
        <dbReference type="ARBA" id="ARBA00022984"/>
    </source>
</evidence>
<keyword evidence="7" id="KW-0732">Signal</keyword>
<feature type="active site" evidence="13">
    <location>
        <position position="115"/>
    </location>
</feature>
<evidence type="ECO:0000256" key="5">
    <source>
        <dbReference type="ARBA" id="ARBA00022645"/>
    </source>
</evidence>
<dbReference type="InterPro" id="IPR037167">
    <property type="entry name" value="Peptidase_S11_C_sf"/>
</dbReference>
<dbReference type="EMBL" id="LJCO01000048">
    <property type="protein sequence ID" value="KPV43576.1"/>
    <property type="molecule type" value="Genomic_DNA"/>
</dbReference>
<evidence type="ECO:0000256" key="11">
    <source>
        <dbReference type="ARBA" id="ARBA00023316"/>
    </source>
</evidence>
<dbReference type="GO" id="GO:0008360">
    <property type="term" value="P:regulation of cell shape"/>
    <property type="evidence" value="ECO:0007669"/>
    <property type="project" value="UniProtKB-KW"/>
</dbReference>
<dbReference type="InterPro" id="IPR015956">
    <property type="entry name" value="Peniciliin-bd_prot_C_sf"/>
</dbReference>
<dbReference type="GO" id="GO:0009252">
    <property type="term" value="P:peptidoglycan biosynthetic process"/>
    <property type="evidence" value="ECO:0007669"/>
    <property type="project" value="UniProtKB-UniPathway"/>
</dbReference>
<feature type="binding site" evidence="14">
    <location>
        <position position="221"/>
    </location>
    <ligand>
        <name>substrate</name>
    </ligand>
</feature>
<dbReference type="PRINTS" id="PR00725">
    <property type="entry name" value="DADACBPTASE1"/>
</dbReference>
<feature type="domain" description="Peptidase S11 D-Ala-D-Ala carboxypeptidase A C-terminal" evidence="17">
    <location>
        <begin position="271"/>
        <end position="362"/>
    </location>
</feature>
<dbReference type="InterPro" id="IPR018044">
    <property type="entry name" value="Peptidase_S11"/>
</dbReference>
<accession>A0A0P9CD11</accession>
<dbReference type="Gene3D" id="2.60.410.10">
    <property type="entry name" value="D-Ala-D-Ala carboxypeptidase, C-terminal domain"/>
    <property type="match status" value="1"/>
</dbReference>
<evidence type="ECO:0000256" key="15">
    <source>
        <dbReference type="RuleBase" id="RU004016"/>
    </source>
</evidence>
<evidence type="ECO:0000256" key="16">
    <source>
        <dbReference type="SAM" id="MobiDB-lite"/>
    </source>
</evidence>
<proteinExistence type="inferred from homology"/>
<dbReference type="InterPro" id="IPR001967">
    <property type="entry name" value="Peptidase_S11_N"/>
</dbReference>
<comment type="pathway">
    <text evidence="2">Cell wall biogenesis; peptidoglycan biosynthesis.</text>
</comment>
<evidence type="ECO:0000256" key="3">
    <source>
        <dbReference type="ARBA" id="ARBA00007164"/>
    </source>
</evidence>
<evidence type="ECO:0000256" key="13">
    <source>
        <dbReference type="PIRSR" id="PIRSR618044-1"/>
    </source>
</evidence>
<evidence type="ECO:0000256" key="14">
    <source>
        <dbReference type="PIRSR" id="PIRSR618044-2"/>
    </source>
</evidence>
<dbReference type="Proteomes" id="UP000050482">
    <property type="component" value="Unassembled WGS sequence"/>
</dbReference>